<evidence type="ECO:0000313" key="4">
    <source>
        <dbReference type="Proteomes" id="UP000694392"/>
    </source>
</evidence>
<dbReference type="PROSITE" id="PS50235">
    <property type="entry name" value="USP_3"/>
    <property type="match status" value="1"/>
</dbReference>
<feature type="domain" description="USP" evidence="2">
    <location>
        <begin position="1"/>
        <end position="290"/>
    </location>
</feature>
<dbReference type="OMA" id="CARRSHH"/>
<dbReference type="InterPro" id="IPR038765">
    <property type="entry name" value="Papain-like_cys_pep_sf"/>
</dbReference>
<dbReference type="InterPro" id="IPR028889">
    <property type="entry name" value="USP"/>
</dbReference>
<dbReference type="Gene3D" id="3.90.70.10">
    <property type="entry name" value="Cysteine proteinases"/>
    <property type="match status" value="1"/>
</dbReference>
<keyword evidence="1" id="KW-0963">Cytoplasm</keyword>
<sequence>MALRKVLEAAGQASGFTHEEKDPEEFLTLLFRMLKVEPLFWIRSASKDPHGCIFYQIFTEGRPARGVPTVQQLLDGSLVAGDLKFTEAPSCLILQMPRNGKTYKVFPNIQPSLELDITDLLEDTPRECYLCQALATVECPECYGDPTLGMGRIKQYCSICSQQVHRHCARRSHHPRPLRLPEELSRLHPLPGPVPHQTMQLFAVLCIETSHYVAFTRHGPDPHHWLFFDSMADREGGQNGFNIPRVTPCPEVADYLEMPPEELQSLEPKSLPSYARRLLCDAYMCLYHSPTLGLYK</sequence>
<dbReference type="AlphaFoldDB" id="A0A8D0GX27"/>
<accession>A0A8D0GX27</accession>
<evidence type="ECO:0000313" key="3">
    <source>
        <dbReference type="Ensembl" id="ENSSPUP00000011358.1"/>
    </source>
</evidence>
<organism evidence="3 4">
    <name type="scientific">Sphenodon punctatus</name>
    <name type="common">Tuatara</name>
    <name type="synonym">Hatteria punctata</name>
    <dbReference type="NCBI Taxonomy" id="8508"/>
    <lineage>
        <taxon>Eukaryota</taxon>
        <taxon>Metazoa</taxon>
        <taxon>Chordata</taxon>
        <taxon>Craniata</taxon>
        <taxon>Vertebrata</taxon>
        <taxon>Euteleostomi</taxon>
        <taxon>Lepidosauria</taxon>
        <taxon>Sphenodontia</taxon>
        <taxon>Sphenodontidae</taxon>
        <taxon>Sphenodon</taxon>
    </lineage>
</organism>
<reference evidence="3" key="2">
    <citation type="submission" date="2025-09" db="UniProtKB">
        <authorList>
            <consortium name="Ensembl"/>
        </authorList>
    </citation>
    <scope>IDENTIFICATION</scope>
</reference>
<protein>
    <recommendedName>
        <fullName evidence="2">USP domain-containing protein</fullName>
    </recommendedName>
</protein>
<dbReference type="Ensembl" id="ENSSPUT00000012102.1">
    <property type="protein sequence ID" value="ENSSPUP00000011358.1"/>
    <property type="gene ID" value="ENSSPUG00000008720.1"/>
</dbReference>
<dbReference type="GeneTree" id="ENSGT00390000018123"/>
<name>A0A8D0GX27_SPHPU</name>
<dbReference type="PANTHER" id="PTHR11830">
    <property type="entry name" value="40S RIBOSOMAL PROTEIN S3A"/>
    <property type="match status" value="1"/>
</dbReference>
<reference evidence="3" key="1">
    <citation type="submission" date="2025-08" db="UniProtKB">
        <authorList>
            <consortium name="Ensembl"/>
        </authorList>
    </citation>
    <scope>IDENTIFICATION</scope>
</reference>
<evidence type="ECO:0000259" key="2">
    <source>
        <dbReference type="PROSITE" id="PS50235"/>
    </source>
</evidence>
<evidence type="ECO:0000256" key="1">
    <source>
        <dbReference type="ARBA" id="ARBA00022490"/>
    </source>
</evidence>
<dbReference type="Proteomes" id="UP000694392">
    <property type="component" value="Unplaced"/>
</dbReference>
<proteinExistence type="predicted"/>
<keyword evidence="4" id="KW-1185">Reference proteome</keyword>
<dbReference type="SUPFAM" id="SSF54001">
    <property type="entry name" value="Cysteine proteinases"/>
    <property type="match status" value="1"/>
</dbReference>